<dbReference type="EMBL" id="KB446555">
    <property type="protein sequence ID" value="EME87321.1"/>
    <property type="molecule type" value="Genomic_DNA"/>
</dbReference>
<protein>
    <submittedName>
        <fullName evidence="2">Uncharacterized protein</fullName>
    </submittedName>
</protein>
<name>N1Q731_PSEFD</name>
<dbReference type="GeneID" id="19342806"/>
<dbReference type="Proteomes" id="UP000016932">
    <property type="component" value="Unassembled WGS sequence"/>
</dbReference>
<feature type="compositionally biased region" description="Basic residues" evidence="1">
    <location>
        <begin position="77"/>
        <end position="89"/>
    </location>
</feature>
<dbReference type="HOGENOM" id="CLU_685361_0_0_1"/>
<organism evidence="2 3">
    <name type="scientific">Pseudocercospora fijiensis (strain CIRAD86)</name>
    <name type="common">Black leaf streak disease fungus</name>
    <name type="synonym">Mycosphaerella fijiensis</name>
    <dbReference type="NCBI Taxonomy" id="383855"/>
    <lineage>
        <taxon>Eukaryota</taxon>
        <taxon>Fungi</taxon>
        <taxon>Dikarya</taxon>
        <taxon>Ascomycota</taxon>
        <taxon>Pezizomycotina</taxon>
        <taxon>Dothideomycetes</taxon>
        <taxon>Dothideomycetidae</taxon>
        <taxon>Mycosphaerellales</taxon>
        <taxon>Mycosphaerellaceae</taxon>
        <taxon>Pseudocercospora</taxon>
    </lineage>
</organism>
<reference evidence="2 3" key="1">
    <citation type="journal article" date="2012" name="PLoS Pathog.">
        <title>Diverse lifestyles and strategies of plant pathogenesis encoded in the genomes of eighteen Dothideomycetes fungi.</title>
        <authorList>
            <person name="Ohm R.A."/>
            <person name="Feau N."/>
            <person name="Henrissat B."/>
            <person name="Schoch C.L."/>
            <person name="Horwitz B.A."/>
            <person name="Barry K.W."/>
            <person name="Condon B.J."/>
            <person name="Copeland A.C."/>
            <person name="Dhillon B."/>
            <person name="Glaser F."/>
            <person name="Hesse C.N."/>
            <person name="Kosti I."/>
            <person name="LaButti K."/>
            <person name="Lindquist E.A."/>
            <person name="Lucas S."/>
            <person name="Salamov A.A."/>
            <person name="Bradshaw R.E."/>
            <person name="Ciuffetti L."/>
            <person name="Hamelin R.C."/>
            <person name="Kema G.H.J."/>
            <person name="Lawrence C."/>
            <person name="Scott J.A."/>
            <person name="Spatafora J.W."/>
            <person name="Turgeon B.G."/>
            <person name="de Wit P.J.G.M."/>
            <person name="Zhong S."/>
            <person name="Goodwin S.B."/>
            <person name="Grigoriev I.V."/>
        </authorList>
    </citation>
    <scope>NUCLEOTIDE SEQUENCE [LARGE SCALE GENOMIC DNA]</scope>
    <source>
        <strain evidence="2 3">CIRAD86</strain>
    </source>
</reference>
<dbReference type="KEGG" id="pfj:MYCFIDRAFT_89416"/>
<gene>
    <name evidence="2" type="ORF">MYCFIDRAFT_89416</name>
</gene>
<dbReference type="eggNOG" id="ENOG502TFWF">
    <property type="taxonomic scope" value="Eukaryota"/>
</dbReference>
<evidence type="ECO:0000313" key="3">
    <source>
        <dbReference type="Proteomes" id="UP000016932"/>
    </source>
</evidence>
<proteinExistence type="predicted"/>
<keyword evidence="3" id="KW-1185">Reference proteome</keyword>
<dbReference type="RefSeq" id="XP_007920807.1">
    <property type="nucleotide sequence ID" value="XM_007922616.1"/>
</dbReference>
<evidence type="ECO:0000313" key="2">
    <source>
        <dbReference type="EMBL" id="EME87321.1"/>
    </source>
</evidence>
<dbReference type="VEuPathDB" id="FungiDB:MYCFIDRAFT_89416"/>
<feature type="region of interest" description="Disordered" evidence="1">
    <location>
        <begin position="63"/>
        <end position="114"/>
    </location>
</feature>
<evidence type="ECO:0000256" key="1">
    <source>
        <dbReference type="SAM" id="MobiDB-lite"/>
    </source>
</evidence>
<dbReference type="AlphaFoldDB" id="N1Q731"/>
<sequence>MGCTKIGHQHEWPTSGKLVIERCEDRCNFCTGEDKQKKWKFAWFLRRHVRSVHIKNGPYSNLTVSDAWDEDESGGKGRSRKGAKGKRRVKKEEDDDSDTSDGLPYQKPLPGLDTTHLMTMNDFIQDPTFGQGVLLGNEIIEREQLPANIQSDDIDAVIDRLGRNAARTYHQAVHGTEELRPEDIPVESIEQDDQIGANTDNLEAAAWQFNVAYNPSPSAEPAHADAFPNAYEGNDILEQTAGDFENIMQGDYLPMPTMPTDLDESLQVNAPEIEQEDANYLPSDSSFFEDEWFGYEAAASFDPFFFSDSPSPPSSVFDELPLSLTYTTTPPSPTQASVDALGAFTAVHEEVRIKGGVGKDDMTTAFEMFQSAIGESPDDIDLAFEQHDSTTGLWQSNPVILD</sequence>
<accession>N1Q731</accession>
<dbReference type="OrthoDB" id="3910132at2759"/>